<comment type="caution">
    <text evidence="1">The sequence shown here is derived from an EMBL/GenBank/DDBJ whole genome shotgun (WGS) entry which is preliminary data.</text>
</comment>
<accession>A0AAE0XNN7</accession>
<organism evidence="1 2">
    <name type="scientific">Elysia crispata</name>
    <name type="common">lettuce slug</name>
    <dbReference type="NCBI Taxonomy" id="231223"/>
    <lineage>
        <taxon>Eukaryota</taxon>
        <taxon>Metazoa</taxon>
        <taxon>Spiralia</taxon>
        <taxon>Lophotrochozoa</taxon>
        <taxon>Mollusca</taxon>
        <taxon>Gastropoda</taxon>
        <taxon>Heterobranchia</taxon>
        <taxon>Euthyneura</taxon>
        <taxon>Panpulmonata</taxon>
        <taxon>Sacoglossa</taxon>
        <taxon>Placobranchoidea</taxon>
        <taxon>Plakobranchidae</taxon>
        <taxon>Elysia</taxon>
    </lineage>
</organism>
<dbReference type="AlphaFoldDB" id="A0AAE0XNN7"/>
<evidence type="ECO:0000313" key="2">
    <source>
        <dbReference type="Proteomes" id="UP001283361"/>
    </source>
</evidence>
<keyword evidence="2" id="KW-1185">Reference proteome</keyword>
<name>A0AAE0XNN7_9GAST</name>
<reference evidence="1" key="1">
    <citation type="journal article" date="2023" name="G3 (Bethesda)">
        <title>A reference genome for the long-term kleptoplast-retaining sea slug Elysia crispata morphotype clarki.</title>
        <authorList>
            <person name="Eastman K.E."/>
            <person name="Pendleton A.L."/>
            <person name="Shaikh M.A."/>
            <person name="Suttiyut T."/>
            <person name="Ogas R."/>
            <person name="Tomko P."/>
            <person name="Gavelis G."/>
            <person name="Widhalm J.R."/>
            <person name="Wisecaver J.H."/>
        </authorList>
    </citation>
    <scope>NUCLEOTIDE SEQUENCE</scope>
    <source>
        <strain evidence="1">ECLA1</strain>
    </source>
</reference>
<dbReference type="Proteomes" id="UP001283361">
    <property type="component" value="Unassembled WGS sequence"/>
</dbReference>
<protein>
    <submittedName>
        <fullName evidence="1">Uncharacterized protein</fullName>
    </submittedName>
</protein>
<dbReference type="EMBL" id="JAWDGP010007966">
    <property type="protein sequence ID" value="KAK3698854.1"/>
    <property type="molecule type" value="Genomic_DNA"/>
</dbReference>
<proteinExistence type="predicted"/>
<sequence>MRTIAALKGCRIEHNSNTVQVHVYLALYPRGNQYKDNDSFPQKELVQLGAVFTLLGPLRREMGVGAGGFASLVQHDEVNYLTLLLYRALRSMP</sequence>
<evidence type="ECO:0000313" key="1">
    <source>
        <dbReference type="EMBL" id="KAK3698854.1"/>
    </source>
</evidence>
<gene>
    <name evidence="1" type="ORF">RRG08_028709</name>
</gene>